<keyword evidence="2" id="KW-1185">Reference proteome</keyword>
<evidence type="ECO:0000313" key="1">
    <source>
        <dbReference type="EMBL" id="MFH4981112.1"/>
    </source>
</evidence>
<accession>A0ABD6EX18</accession>
<evidence type="ECO:0008006" key="3">
    <source>
        <dbReference type="Google" id="ProtNLM"/>
    </source>
</evidence>
<gene>
    <name evidence="1" type="ORF">AB6A40_007821</name>
</gene>
<protein>
    <recommendedName>
        <fullName evidence="3">Galectin</fullName>
    </recommendedName>
</protein>
<dbReference type="Proteomes" id="UP001608902">
    <property type="component" value="Unassembled WGS sequence"/>
</dbReference>
<dbReference type="EMBL" id="JBGFUD010006625">
    <property type="protein sequence ID" value="MFH4981112.1"/>
    <property type="molecule type" value="Genomic_DNA"/>
</dbReference>
<organism evidence="1 2">
    <name type="scientific">Gnathostoma spinigerum</name>
    <dbReference type="NCBI Taxonomy" id="75299"/>
    <lineage>
        <taxon>Eukaryota</taxon>
        <taxon>Metazoa</taxon>
        <taxon>Ecdysozoa</taxon>
        <taxon>Nematoda</taxon>
        <taxon>Chromadorea</taxon>
        <taxon>Rhabditida</taxon>
        <taxon>Spirurina</taxon>
        <taxon>Gnathostomatomorpha</taxon>
        <taxon>Gnathostomatoidea</taxon>
        <taxon>Gnathostomatidae</taxon>
        <taxon>Gnathostoma</taxon>
    </lineage>
</organism>
<dbReference type="AlphaFoldDB" id="A0ABD6EX18"/>
<reference evidence="1 2" key="1">
    <citation type="submission" date="2024-08" db="EMBL/GenBank/DDBJ databases">
        <title>Gnathostoma spinigerum genome.</title>
        <authorList>
            <person name="Gonzalez-Bertolin B."/>
            <person name="Monzon S."/>
            <person name="Zaballos A."/>
            <person name="Jimenez P."/>
            <person name="Dekumyoy P."/>
            <person name="Varona S."/>
            <person name="Cuesta I."/>
            <person name="Sumanam S."/>
            <person name="Adisakwattana P."/>
            <person name="Gasser R.B."/>
            <person name="Hernandez-Gonzalez A."/>
            <person name="Young N.D."/>
            <person name="Perteguer M.J."/>
        </authorList>
    </citation>
    <scope>NUCLEOTIDE SEQUENCE [LARGE SCALE GENOMIC DNA]</scope>
    <source>
        <strain evidence="1">AL3</strain>
        <tissue evidence="1">Liver</tissue>
    </source>
</reference>
<proteinExistence type="predicted"/>
<sequence length="189" mass="22829">MYIDGYNGRSPARFIFKSNDKTGNNPLFMTMFLWKEYISMNEKKDVHWCPNDIRVKNRVNSGEWHMQFKVRMREGKQQFDILFLNSQYDKIFRFYSQTHIKRGDWFIFYEDYYYILGISWSRKKDVQFKTSPVPGSRIVIHGRLVKRADFNIFLKNEVGDAKIQITGDMAYYTWIWSQDYVLAVCIHYS</sequence>
<evidence type="ECO:0000313" key="2">
    <source>
        <dbReference type="Proteomes" id="UP001608902"/>
    </source>
</evidence>
<comment type="caution">
    <text evidence="1">The sequence shown here is derived from an EMBL/GenBank/DDBJ whole genome shotgun (WGS) entry which is preliminary data.</text>
</comment>
<name>A0ABD6EX18_9BILA</name>